<sequence>MCVEKESRRSDCFGNLGFSGKIKPTGERREGRGTGQRREN</sequence>
<evidence type="ECO:0000256" key="1">
    <source>
        <dbReference type="SAM" id="MobiDB-lite"/>
    </source>
</evidence>
<proteinExistence type="predicted"/>
<name>A0A2P2QRL2_RHIMU</name>
<feature type="region of interest" description="Disordered" evidence="1">
    <location>
        <begin position="1"/>
        <end position="40"/>
    </location>
</feature>
<feature type="compositionally biased region" description="Basic and acidic residues" evidence="1">
    <location>
        <begin position="24"/>
        <end position="40"/>
    </location>
</feature>
<accession>A0A2P2QRL2</accession>
<protein>
    <submittedName>
        <fullName evidence="2">Uncharacterized protein</fullName>
    </submittedName>
</protein>
<reference evidence="2" key="1">
    <citation type="submission" date="2018-02" db="EMBL/GenBank/DDBJ databases">
        <title>Rhizophora mucronata_Transcriptome.</title>
        <authorList>
            <person name="Meera S.P."/>
            <person name="Sreeshan A."/>
            <person name="Augustine A."/>
        </authorList>
    </citation>
    <scope>NUCLEOTIDE SEQUENCE</scope>
    <source>
        <tissue evidence="2">Leaf</tissue>
    </source>
</reference>
<evidence type="ECO:0000313" key="2">
    <source>
        <dbReference type="EMBL" id="MBX69666.1"/>
    </source>
</evidence>
<dbReference type="EMBL" id="GGEC01089182">
    <property type="protein sequence ID" value="MBX69666.1"/>
    <property type="molecule type" value="Transcribed_RNA"/>
</dbReference>
<dbReference type="AlphaFoldDB" id="A0A2P2QRL2"/>
<feature type="compositionally biased region" description="Basic and acidic residues" evidence="1">
    <location>
        <begin position="1"/>
        <end position="11"/>
    </location>
</feature>
<organism evidence="2">
    <name type="scientific">Rhizophora mucronata</name>
    <name type="common">Asiatic mangrove</name>
    <dbReference type="NCBI Taxonomy" id="61149"/>
    <lineage>
        <taxon>Eukaryota</taxon>
        <taxon>Viridiplantae</taxon>
        <taxon>Streptophyta</taxon>
        <taxon>Embryophyta</taxon>
        <taxon>Tracheophyta</taxon>
        <taxon>Spermatophyta</taxon>
        <taxon>Magnoliopsida</taxon>
        <taxon>eudicotyledons</taxon>
        <taxon>Gunneridae</taxon>
        <taxon>Pentapetalae</taxon>
        <taxon>rosids</taxon>
        <taxon>fabids</taxon>
        <taxon>Malpighiales</taxon>
        <taxon>Rhizophoraceae</taxon>
        <taxon>Rhizophora</taxon>
    </lineage>
</organism>